<dbReference type="AlphaFoldDB" id="A0A9Q0H783"/>
<evidence type="ECO:0000313" key="4">
    <source>
        <dbReference type="EMBL" id="KAJ4959891.1"/>
    </source>
</evidence>
<gene>
    <name evidence="4" type="ORF">NE237_019801</name>
</gene>
<dbReference type="Gene3D" id="1.10.150.50">
    <property type="entry name" value="Transcription Factor, Ets-1"/>
    <property type="match status" value="1"/>
</dbReference>
<protein>
    <recommendedName>
        <fullName evidence="3">SAM domain-containing protein</fullName>
    </recommendedName>
</protein>
<feature type="region of interest" description="Disordered" evidence="2">
    <location>
        <begin position="145"/>
        <end position="164"/>
    </location>
</feature>
<dbReference type="CDD" id="cd09487">
    <property type="entry name" value="SAM_superfamily"/>
    <property type="match status" value="1"/>
</dbReference>
<dbReference type="PANTHER" id="PTHR10627:SF65">
    <property type="entry name" value="SAM DOMAIN-CONTAINING PROTEIN"/>
    <property type="match status" value="1"/>
</dbReference>
<dbReference type="SMART" id="SM00454">
    <property type="entry name" value="SAM"/>
    <property type="match status" value="1"/>
</dbReference>
<dbReference type="SUPFAM" id="SSF47769">
    <property type="entry name" value="SAM/Pointed domain"/>
    <property type="match status" value="1"/>
</dbReference>
<proteinExistence type="predicted"/>
<accession>A0A9Q0H783</accession>
<feature type="domain" description="SAM" evidence="3">
    <location>
        <begin position="258"/>
        <end position="316"/>
    </location>
</feature>
<dbReference type="PROSITE" id="PS50105">
    <property type="entry name" value="SAM_DOMAIN"/>
    <property type="match status" value="1"/>
</dbReference>
<evidence type="ECO:0000259" key="3">
    <source>
        <dbReference type="PROSITE" id="PS50105"/>
    </source>
</evidence>
<evidence type="ECO:0000256" key="1">
    <source>
        <dbReference type="ARBA" id="ARBA00022737"/>
    </source>
</evidence>
<name>A0A9Q0H783_9MAGN</name>
<evidence type="ECO:0000256" key="2">
    <source>
        <dbReference type="SAM" id="MobiDB-lite"/>
    </source>
</evidence>
<dbReference type="OrthoDB" id="539213at2759"/>
<keyword evidence="1" id="KW-0677">Repeat</keyword>
<dbReference type="Proteomes" id="UP001141806">
    <property type="component" value="Unassembled WGS sequence"/>
</dbReference>
<dbReference type="InterPro" id="IPR013761">
    <property type="entry name" value="SAM/pointed_sf"/>
</dbReference>
<comment type="caution">
    <text evidence="4">The sequence shown here is derived from an EMBL/GenBank/DDBJ whole genome shotgun (WGS) entry which is preliminary data.</text>
</comment>
<dbReference type="InterPro" id="IPR001660">
    <property type="entry name" value="SAM"/>
</dbReference>
<dbReference type="EMBL" id="JAMYWD010000009">
    <property type="protein sequence ID" value="KAJ4959891.1"/>
    <property type="molecule type" value="Genomic_DNA"/>
</dbReference>
<keyword evidence="5" id="KW-1185">Reference proteome</keyword>
<evidence type="ECO:0000313" key="5">
    <source>
        <dbReference type="Proteomes" id="UP001141806"/>
    </source>
</evidence>
<dbReference type="Pfam" id="PF00536">
    <property type="entry name" value="SAM_1"/>
    <property type="match status" value="1"/>
</dbReference>
<sequence>MLVLRTSSKRQRRPNVRLGEIGDRSVALSHKAKVNLEEKRWKYEPKETVLVPNSWLSGQMSSGFMGLDPVISSKSSADALHNRENRNPNSSKLCSELVVWGEANASKPVVDFGMVRRKGRLMKRRGRSTVAGSGVISRARNSEVTSEINSENGEGHRSKLSNDFVGPTSNTSYDVYTVNGFKGYSCRETSDISKEAHENECFEPISAVQVCRDRDEFWTREANVEGDTLYSDDGPCVNPSSSAEYDKMGVGGRVVNCVKTWLEELGFGQYAGIFEIHEVDEEALPLLTFEDLKEMGINTVGPRRKMYTAIRQLTEGGRGSI</sequence>
<reference evidence="4" key="1">
    <citation type="journal article" date="2023" name="Plant J.">
        <title>The genome of the king protea, Protea cynaroides.</title>
        <authorList>
            <person name="Chang J."/>
            <person name="Duong T.A."/>
            <person name="Schoeman C."/>
            <person name="Ma X."/>
            <person name="Roodt D."/>
            <person name="Barker N."/>
            <person name="Li Z."/>
            <person name="Van de Peer Y."/>
            <person name="Mizrachi E."/>
        </authorList>
    </citation>
    <scope>NUCLEOTIDE SEQUENCE</scope>
    <source>
        <tissue evidence="4">Young leaves</tissue>
    </source>
</reference>
<organism evidence="4 5">
    <name type="scientific">Protea cynaroides</name>
    <dbReference type="NCBI Taxonomy" id="273540"/>
    <lineage>
        <taxon>Eukaryota</taxon>
        <taxon>Viridiplantae</taxon>
        <taxon>Streptophyta</taxon>
        <taxon>Embryophyta</taxon>
        <taxon>Tracheophyta</taxon>
        <taxon>Spermatophyta</taxon>
        <taxon>Magnoliopsida</taxon>
        <taxon>Proteales</taxon>
        <taxon>Proteaceae</taxon>
        <taxon>Protea</taxon>
    </lineage>
</organism>
<dbReference type="PANTHER" id="PTHR10627">
    <property type="entry name" value="SCP160"/>
    <property type="match status" value="1"/>
</dbReference>